<protein>
    <submittedName>
        <fullName evidence="2">Uncharacterized protein</fullName>
    </submittedName>
</protein>
<reference evidence="2" key="2">
    <citation type="journal article" date="2022" name="Elife">
        <title>Obligate sexual reproduction of a homothallic fungus closely related to the Cryptococcus pathogenic species complex.</title>
        <authorList>
            <person name="Passer A.R."/>
            <person name="Clancey S.A."/>
            <person name="Shea T."/>
            <person name="David-Palma M."/>
            <person name="Averette A.F."/>
            <person name="Boekhout T."/>
            <person name="Porcel B.M."/>
            <person name="Nowrousian M."/>
            <person name="Cuomo C.A."/>
            <person name="Sun S."/>
            <person name="Heitman J."/>
            <person name="Coelho M.A."/>
        </authorList>
    </citation>
    <scope>NUCLEOTIDE SEQUENCE</scope>
    <source>
        <strain evidence="2">CBS 7841</strain>
    </source>
</reference>
<keyword evidence="1" id="KW-0732">Signal</keyword>
<accession>A0AAJ8M185</accession>
<feature type="chain" id="PRO_5042593364" evidence="1">
    <location>
        <begin position="22"/>
        <end position="230"/>
    </location>
</feature>
<organism evidence="2 3">
    <name type="scientific">Cryptococcus depauperatus CBS 7841</name>
    <dbReference type="NCBI Taxonomy" id="1295531"/>
    <lineage>
        <taxon>Eukaryota</taxon>
        <taxon>Fungi</taxon>
        <taxon>Dikarya</taxon>
        <taxon>Basidiomycota</taxon>
        <taxon>Agaricomycotina</taxon>
        <taxon>Tremellomycetes</taxon>
        <taxon>Tremellales</taxon>
        <taxon>Cryptococcaceae</taxon>
        <taxon>Cryptococcus</taxon>
    </lineage>
</organism>
<evidence type="ECO:0000313" key="3">
    <source>
        <dbReference type="Proteomes" id="UP000094043"/>
    </source>
</evidence>
<dbReference type="EMBL" id="CP143786">
    <property type="protein sequence ID" value="WVN87391.1"/>
    <property type="molecule type" value="Genomic_DNA"/>
</dbReference>
<evidence type="ECO:0000256" key="1">
    <source>
        <dbReference type="SAM" id="SignalP"/>
    </source>
</evidence>
<dbReference type="Proteomes" id="UP000094043">
    <property type="component" value="Chromosome 3"/>
</dbReference>
<gene>
    <name evidence="2" type="ORF">L203_102570</name>
</gene>
<evidence type="ECO:0000313" key="2">
    <source>
        <dbReference type="EMBL" id="WVN87391.1"/>
    </source>
</evidence>
<dbReference type="AlphaFoldDB" id="A0AAJ8M185"/>
<name>A0AAJ8M185_9TREE</name>
<feature type="signal peptide" evidence="1">
    <location>
        <begin position="1"/>
        <end position="21"/>
    </location>
</feature>
<dbReference type="RefSeq" id="XP_066068091.1">
    <property type="nucleotide sequence ID" value="XM_066211994.1"/>
</dbReference>
<reference evidence="2" key="1">
    <citation type="submission" date="2016-06" db="EMBL/GenBank/DDBJ databases">
        <authorList>
            <person name="Cuomo C."/>
            <person name="Litvintseva A."/>
            <person name="Heitman J."/>
            <person name="Chen Y."/>
            <person name="Sun S."/>
            <person name="Springer D."/>
            <person name="Dromer F."/>
            <person name="Young S."/>
            <person name="Zeng Q."/>
            <person name="Chapman S."/>
            <person name="Gujja S."/>
            <person name="Saif S."/>
            <person name="Birren B."/>
        </authorList>
    </citation>
    <scope>NUCLEOTIDE SEQUENCE</scope>
    <source>
        <strain evidence="2">CBS 7841</strain>
    </source>
</reference>
<keyword evidence="3" id="KW-1185">Reference proteome</keyword>
<dbReference type="GeneID" id="91086782"/>
<sequence length="230" mass="25054">MFWNLLLAASLSLQYVAKAHGQSGFLDPKLSGGSMLTSSPRVLAETMWEGGLYNYLEAAGFGGECLGLQMGNYQQSNLGDGNRNQTQRSILRYQYFHDDILGTCLESIYGGNHIRVFRQETSGAYFFSTSAEMDSTTHHNLGLNAYDLGRNLFVGNATGVVIGDDVTTSTVIEGGIEKRGYRYKTVVTFEDGLLPENRTLWNHYTGVQLVGGAVSDGLVAVLTIDVLSTP</sequence>
<dbReference type="KEGG" id="cdep:91086782"/>
<proteinExistence type="predicted"/>
<reference evidence="2" key="3">
    <citation type="submission" date="2024-01" db="EMBL/GenBank/DDBJ databases">
        <authorList>
            <person name="Coelho M.A."/>
            <person name="David-Palma M."/>
            <person name="Shea T."/>
            <person name="Sun S."/>
            <person name="Cuomo C.A."/>
            <person name="Heitman J."/>
        </authorList>
    </citation>
    <scope>NUCLEOTIDE SEQUENCE</scope>
    <source>
        <strain evidence="2">CBS 7841</strain>
    </source>
</reference>